<feature type="transmembrane region" description="Helical" evidence="6">
    <location>
        <begin position="167"/>
        <end position="185"/>
    </location>
</feature>
<dbReference type="KEGG" id="bsia:CWD84_12065"/>
<comment type="similarity">
    <text evidence="2">Belongs to the DsbD family.</text>
</comment>
<proteinExistence type="inferred from homology"/>
<evidence type="ECO:0000256" key="3">
    <source>
        <dbReference type="ARBA" id="ARBA00022692"/>
    </source>
</evidence>
<dbReference type="GO" id="GO:0017004">
    <property type="term" value="P:cytochrome complex assembly"/>
    <property type="evidence" value="ECO:0007669"/>
    <property type="project" value="InterPro"/>
</dbReference>
<dbReference type="PANTHER" id="PTHR31272:SF4">
    <property type="entry name" value="CYTOCHROME C-TYPE BIOGENESIS PROTEIN HI_1454-RELATED"/>
    <property type="match status" value="1"/>
</dbReference>
<keyword evidence="3 6" id="KW-0812">Transmembrane</keyword>
<keyword evidence="5 6" id="KW-0472">Membrane</keyword>
<dbReference type="PANTHER" id="PTHR31272">
    <property type="entry name" value="CYTOCHROME C-TYPE BIOGENESIS PROTEIN HI_1454-RELATED"/>
    <property type="match status" value="1"/>
</dbReference>
<comment type="subcellular location">
    <subcellularLocation>
        <location evidence="1">Membrane</location>
        <topology evidence="1">Multi-pass membrane protein</topology>
    </subcellularLocation>
</comment>
<accession>A0AAI8HNZ1</accession>
<organism evidence="8 9">
    <name type="scientific">Bacillus siamensis</name>
    <dbReference type="NCBI Taxonomy" id="659243"/>
    <lineage>
        <taxon>Bacteria</taxon>
        <taxon>Bacillati</taxon>
        <taxon>Bacillota</taxon>
        <taxon>Bacilli</taxon>
        <taxon>Bacillales</taxon>
        <taxon>Bacillaceae</taxon>
        <taxon>Bacillus</taxon>
        <taxon>Bacillus amyloliquefaciens group</taxon>
    </lineage>
</organism>
<evidence type="ECO:0000256" key="4">
    <source>
        <dbReference type="ARBA" id="ARBA00022989"/>
    </source>
</evidence>
<dbReference type="Pfam" id="PF02683">
    <property type="entry name" value="DsbD_TM"/>
    <property type="match status" value="1"/>
</dbReference>
<reference evidence="8 9" key="1">
    <citation type="submission" date="2017-11" db="EMBL/GenBank/DDBJ databases">
        <title>Genome sequence and genome mining of multiple bioactive secondary metabolites from a deep sea-derived Bacillus siamensis SCSIO 05746.</title>
        <authorList>
            <person name="Pan H.-Q."/>
            <person name="Ju J.-H."/>
        </authorList>
    </citation>
    <scope>NUCLEOTIDE SEQUENCE [LARGE SCALE GENOMIC DNA]</scope>
    <source>
        <strain evidence="8 9">SCSIO 05746</strain>
    </source>
</reference>
<feature type="transmembrane region" description="Helical" evidence="6">
    <location>
        <begin position="87"/>
        <end position="107"/>
    </location>
</feature>
<dbReference type="AlphaFoldDB" id="A0AAI8HNZ1"/>
<keyword evidence="4 6" id="KW-1133">Transmembrane helix</keyword>
<evidence type="ECO:0000256" key="1">
    <source>
        <dbReference type="ARBA" id="ARBA00004141"/>
    </source>
</evidence>
<evidence type="ECO:0000259" key="7">
    <source>
        <dbReference type="Pfam" id="PF02683"/>
    </source>
</evidence>
<evidence type="ECO:0000256" key="5">
    <source>
        <dbReference type="ARBA" id="ARBA00023136"/>
    </source>
</evidence>
<evidence type="ECO:0000256" key="2">
    <source>
        <dbReference type="ARBA" id="ARBA00006143"/>
    </source>
</evidence>
<name>A0AAI8HNZ1_9BACI</name>
<sequence length="235" mass="26207">MVSFNYFLTFGAGFLSFISPCCLPLYPAFLSYITGVSMDEVKTEKVMLQKRGLVHTLCFLLGFSVIFIALGYGTSFIGSFFTRYHEAIRQFGAIMLVLFGLITAGVFQPKIMMKERRIHFKHRPEGFIGSVLIGLAFAAGWSPCSGPILGAVFSLAGTNPSSAVPYMFLYVLGFAIPFLVLSFFITRMSWIRKHQLLIMRTGGIVMIVIGIMLFFNWMSYILIVLSNLFGGFKGL</sequence>
<dbReference type="GO" id="GO:0016020">
    <property type="term" value="C:membrane"/>
    <property type="evidence" value="ECO:0007669"/>
    <property type="project" value="UniProtKB-SubCell"/>
</dbReference>
<evidence type="ECO:0000256" key="6">
    <source>
        <dbReference type="SAM" id="Phobius"/>
    </source>
</evidence>
<feature type="transmembrane region" description="Helical" evidence="6">
    <location>
        <begin position="197"/>
        <end position="225"/>
    </location>
</feature>
<feature type="transmembrane region" description="Helical" evidence="6">
    <location>
        <begin position="53"/>
        <end position="81"/>
    </location>
</feature>
<evidence type="ECO:0000313" key="9">
    <source>
        <dbReference type="Proteomes" id="UP000234366"/>
    </source>
</evidence>
<feature type="domain" description="Cytochrome C biogenesis protein transmembrane" evidence="7">
    <location>
        <begin position="7"/>
        <end position="188"/>
    </location>
</feature>
<dbReference type="EMBL" id="CP025001">
    <property type="protein sequence ID" value="AUJ77492.1"/>
    <property type="molecule type" value="Genomic_DNA"/>
</dbReference>
<dbReference type="RefSeq" id="WP_060962686.1">
    <property type="nucleotide sequence ID" value="NZ_CP025001.1"/>
</dbReference>
<feature type="transmembrane region" description="Helical" evidence="6">
    <location>
        <begin position="127"/>
        <end position="155"/>
    </location>
</feature>
<feature type="transmembrane region" description="Helical" evidence="6">
    <location>
        <begin position="6"/>
        <end position="32"/>
    </location>
</feature>
<keyword evidence="9" id="KW-1185">Reference proteome</keyword>
<dbReference type="InterPro" id="IPR003834">
    <property type="entry name" value="Cyt_c_assmbl_TM_dom"/>
</dbReference>
<gene>
    <name evidence="8" type="ORF">CWD84_12065</name>
</gene>
<evidence type="ECO:0000313" key="8">
    <source>
        <dbReference type="EMBL" id="AUJ77492.1"/>
    </source>
</evidence>
<dbReference type="Proteomes" id="UP000234366">
    <property type="component" value="Chromosome"/>
</dbReference>
<protein>
    <submittedName>
        <fullName evidence="8">Cytochrome c biogenesis protein CcdA</fullName>
    </submittedName>
</protein>
<dbReference type="InterPro" id="IPR051790">
    <property type="entry name" value="Cytochrome_c-biogenesis_DsbD"/>
</dbReference>